<gene>
    <name evidence="1" type="ORF">GCM10010405_05850</name>
</gene>
<evidence type="ECO:0000313" key="1">
    <source>
        <dbReference type="EMBL" id="GAA2426166.1"/>
    </source>
</evidence>
<dbReference type="Gene3D" id="1.25.10.10">
    <property type="entry name" value="Leucine-rich Repeat Variant"/>
    <property type="match status" value="1"/>
</dbReference>
<dbReference type="SUPFAM" id="SSF48371">
    <property type="entry name" value="ARM repeat"/>
    <property type="match status" value="1"/>
</dbReference>
<organism evidence="1 2">
    <name type="scientific">Streptomyces macrosporus</name>
    <dbReference type="NCBI Taxonomy" id="44032"/>
    <lineage>
        <taxon>Bacteria</taxon>
        <taxon>Bacillati</taxon>
        <taxon>Actinomycetota</taxon>
        <taxon>Actinomycetes</taxon>
        <taxon>Kitasatosporales</taxon>
        <taxon>Streptomycetaceae</taxon>
        <taxon>Streptomyces</taxon>
    </lineage>
</organism>
<accession>A0ABP5WII2</accession>
<keyword evidence="2" id="KW-1185">Reference proteome</keyword>
<sequence length="416" mass="44274">MTTENNPLAGLDAIDWAALEHAYGAADDVPEQLRALCGTDAEGRRKALHALYGNIFHQGSRYEASAAAVPFLARMAADASVPDRDEVLELLAALAIGYDEAHLPGGVDVTGWRQEVAAFRAKDPEQVRAEYDTWVAEAPDDGERRVREMHRAVFDFDAQLRAADAELGAYDAVRQEVPALCALLDDGDPAVRAATAYLVAWFPEEGNRTVPHLLRLLDHETDQAVVATALVAAGLLGDATLTDRLRPFLTAGDQTVRWAAATALARLGSTGAEAAVGAEVLAELAAVEADPPEPGPPGILFHEGNLRGYAAASLTLLADRYPTEALDAVTDGLAATTGPAGFAVAAAALRLAFGSQRPAGLPAFADLDRRQQRLVRVLATLDDGTWRWGNFLGILRAWGLPQDRAAMRAYAGMPTE</sequence>
<dbReference type="Pfam" id="PF13646">
    <property type="entry name" value="HEAT_2"/>
    <property type="match status" value="1"/>
</dbReference>
<dbReference type="EMBL" id="BAAASZ010000005">
    <property type="protein sequence ID" value="GAA2426166.1"/>
    <property type="molecule type" value="Genomic_DNA"/>
</dbReference>
<reference evidence="2" key="1">
    <citation type="journal article" date="2019" name="Int. J. Syst. Evol. Microbiol.">
        <title>The Global Catalogue of Microorganisms (GCM) 10K type strain sequencing project: providing services to taxonomists for standard genome sequencing and annotation.</title>
        <authorList>
            <consortium name="The Broad Institute Genomics Platform"/>
            <consortium name="The Broad Institute Genome Sequencing Center for Infectious Disease"/>
            <person name="Wu L."/>
            <person name="Ma J."/>
        </authorList>
    </citation>
    <scope>NUCLEOTIDE SEQUENCE [LARGE SCALE GENOMIC DNA]</scope>
    <source>
        <strain evidence="2">JCM 6305</strain>
    </source>
</reference>
<dbReference type="InterPro" id="IPR011989">
    <property type="entry name" value="ARM-like"/>
</dbReference>
<comment type="caution">
    <text evidence="1">The sequence shown here is derived from an EMBL/GenBank/DDBJ whole genome shotgun (WGS) entry which is preliminary data.</text>
</comment>
<dbReference type="Proteomes" id="UP001501638">
    <property type="component" value="Unassembled WGS sequence"/>
</dbReference>
<dbReference type="RefSeq" id="WP_344320430.1">
    <property type="nucleotide sequence ID" value="NZ_BAAASZ010000005.1"/>
</dbReference>
<evidence type="ECO:0008006" key="3">
    <source>
        <dbReference type="Google" id="ProtNLM"/>
    </source>
</evidence>
<dbReference type="InterPro" id="IPR016024">
    <property type="entry name" value="ARM-type_fold"/>
</dbReference>
<name>A0ABP5WII2_9ACTN</name>
<protein>
    <recommendedName>
        <fullName evidence="3">HEAT repeat domain-containing protein</fullName>
    </recommendedName>
</protein>
<evidence type="ECO:0000313" key="2">
    <source>
        <dbReference type="Proteomes" id="UP001501638"/>
    </source>
</evidence>
<proteinExistence type="predicted"/>